<sequence length="578" mass="64444">MKPLNIPGWLIILICVGLSLAGSYQTYQTVHKFEEKNWISAAKPEVETFTQQVKQALDARVSLLQAFVTYASVIAEPSELESLVVSTVLQNQAYSEASLGHFKIEDNRLAHIWSYGTARIYHLDESLRYQLLSLFQKSKTNLGQLTLSQAGSDGEMQDYMLAGITRLNDQGSFDFFFTRIDLSLIQVGLSRFSQPNNLWFDIHLMENQSSLLNWQFGANQVSTPDISFEASYYDYLWQFNIKLSRVYKMGPNHAKSLRVIMSSVIISLLIALLFSLITWHRYYSVKQLKQVSDDFAETSEELASARANFKKTARFSILSEITPGLSSEVAPMVSQSIKATSSLEERALNFKVKMTEGKVTKSNVNTFIDNTIQLSNIAAANVLKAGELAYNLNQISRDLADDKKRKVNLSIHVDEVISALKTLNKNKKINYIVTVPQDLEIATFSGSLTQILVLAISNSLEHGFKAKSEGTVMVEAFKGKEAGSVTLRVEDNGNGIEAELLEAISQSLPHPKLIGVGLSLMNEVVTEKLKGSVKLESRQGKYTRLTFNLGSLDNKEKAKKEDKTKNESKSAEPSSKAD</sequence>
<dbReference type="AlphaFoldDB" id="A0A0J8JNM4"/>
<name>A0A0J8JNM4_9ALTE</name>
<dbReference type="InterPro" id="IPR005467">
    <property type="entry name" value="His_kinase_dom"/>
</dbReference>
<dbReference type="InterPro" id="IPR036890">
    <property type="entry name" value="HATPase_C_sf"/>
</dbReference>
<evidence type="ECO:0000256" key="2">
    <source>
        <dbReference type="SAM" id="MobiDB-lite"/>
    </source>
</evidence>
<dbReference type="GO" id="GO:0000155">
    <property type="term" value="F:phosphorelay sensor kinase activity"/>
    <property type="evidence" value="ECO:0007669"/>
    <property type="project" value="TreeGrafter"/>
</dbReference>
<proteinExistence type="predicted"/>
<dbReference type="Pfam" id="PF02518">
    <property type="entry name" value="HATPase_c"/>
    <property type="match status" value="1"/>
</dbReference>
<keyword evidence="1" id="KW-0597">Phosphoprotein</keyword>
<dbReference type="Gene3D" id="3.30.565.10">
    <property type="entry name" value="Histidine kinase-like ATPase, C-terminal domain"/>
    <property type="match status" value="1"/>
</dbReference>
<accession>A0A0J8JNM4</accession>
<dbReference type="PANTHER" id="PTHR43547">
    <property type="entry name" value="TWO-COMPONENT HISTIDINE KINASE"/>
    <property type="match status" value="1"/>
</dbReference>
<gene>
    <name evidence="5" type="ORF">XM47_04275</name>
</gene>
<feature type="domain" description="Histidine kinase" evidence="4">
    <location>
        <begin position="391"/>
        <end position="553"/>
    </location>
</feature>
<dbReference type="PANTHER" id="PTHR43547:SF2">
    <property type="entry name" value="HYBRID SIGNAL TRANSDUCTION HISTIDINE KINASE C"/>
    <property type="match status" value="1"/>
</dbReference>
<evidence type="ECO:0000256" key="3">
    <source>
        <dbReference type="SAM" id="Phobius"/>
    </source>
</evidence>
<feature type="transmembrane region" description="Helical" evidence="3">
    <location>
        <begin position="257"/>
        <end position="279"/>
    </location>
</feature>
<evidence type="ECO:0000256" key="1">
    <source>
        <dbReference type="ARBA" id="ARBA00022553"/>
    </source>
</evidence>
<dbReference type="PROSITE" id="PS50109">
    <property type="entry name" value="HIS_KIN"/>
    <property type="match status" value="1"/>
</dbReference>
<dbReference type="SMART" id="SM00387">
    <property type="entry name" value="HATPase_c"/>
    <property type="match status" value="1"/>
</dbReference>
<keyword evidence="3" id="KW-0812">Transmembrane</keyword>
<dbReference type="STRING" id="1513271.XM47_04275"/>
<keyword evidence="6" id="KW-1185">Reference proteome</keyword>
<organism evidence="5 6">
    <name type="scientific">Catenovulum maritimum</name>
    <dbReference type="NCBI Taxonomy" id="1513271"/>
    <lineage>
        <taxon>Bacteria</taxon>
        <taxon>Pseudomonadati</taxon>
        <taxon>Pseudomonadota</taxon>
        <taxon>Gammaproteobacteria</taxon>
        <taxon>Alteromonadales</taxon>
        <taxon>Alteromonadaceae</taxon>
        <taxon>Catenovulum</taxon>
    </lineage>
</organism>
<dbReference type="RefSeq" id="WP_048690168.1">
    <property type="nucleotide sequence ID" value="NZ_KQ130484.1"/>
</dbReference>
<dbReference type="OrthoDB" id="9767435at2"/>
<comment type="caution">
    <text evidence="5">The sequence shown here is derived from an EMBL/GenBank/DDBJ whole genome shotgun (WGS) entry which is preliminary data.</text>
</comment>
<evidence type="ECO:0000313" key="6">
    <source>
        <dbReference type="Proteomes" id="UP000037600"/>
    </source>
</evidence>
<reference evidence="5 6" key="1">
    <citation type="submission" date="2015-04" db="EMBL/GenBank/DDBJ databases">
        <title>Draft Genome Sequence of the Novel Agar-Digesting Marine Bacterium Q1.</title>
        <authorList>
            <person name="Li Y."/>
            <person name="Li D."/>
            <person name="Chen G."/>
            <person name="Du Z."/>
        </authorList>
    </citation>
    <scope>NUCLEOTIDE SEQUENCE [LARGE SCALE GENOMIC DNA]</scope>
    <source>
        <strain evidence="5 6">Q1</strain>
    </source>
</reference>
<dbReference type="SUPFAM" id="SSF55874">
    <property type="entry name" value="ATPase domain of HSP90 chaperone/DNA topoisomerase II/histidine kinase"/>
    <property type="match status" value="1"/>
</dbReference>
<feature type="transmembrane region" description="Helical" evidence="3">
    <location>
        <begin position="6"/>
        <end position="27"/>
    </location>
</feature>
<evidence type="ECO:0000259" key="4">
    <source>
        <dbReference type="PROSITE" id="PS50109"/>
    </source>
</evidence>
<evidence type="ECO:0000313" key="5">
    <source>
        <dbReference type="EMBL" id="KMT66221.1"/>
    </source>
</evidence>
<dbReference type="Proteomes" id="UP000037600">
    <property type="component" value="Unassembled WGS sequence"/>
</dbReference>
<dbReference type="InterPro" id="IPR003594">
    <property type="entry name" value="HATPase_dom"/>
</dbReference>
<keyword evidence="3" id="KW-0472">Membrane</keyword>
<feature type="region of interest" description="Disordered" evidence="2">
    <location>
        <begin position="553"/>
        <end position="578"/>
    </location>
</feature>
<keyword evidence="3" id="KW-1133">Transmembrane helix</keyword>
<dbReference type="EMBL" id="LAZL01000005">
    <property type="protein sequence ID" value="KMT66221.1"/>
    <property type="molecule type" value="Genomic_DNA"/>
</dbReference>
<protein>
    <recommendedName>
        <fullName evidence="4">Histidine kinase domain-containing protein</fullName>
    </recommendedName>
</protein>